<feature type="transmembrane region" description="Helical" evidence="1">
    <location>
        <begin position="82"/>
        <end position="104"/>
    </location>
</feature>
<dbReference type="EMBL" id="JALPRX010000077">
    <property type="protein sequence ID" value="MCK8786224.1"/>
    <property type="molecule type" value="Genomic_DNA"/>
</dbReference>
<dbReference type="Proteomes" id="UP001139516">
    <property type="component" value="Unassembled WGS sequence"/>
</dbReference>
<feature type="transmembrane region" description="Helical" evidence="1">
    <location>
        <begin position="39"/>
        <end position="62"/>
    </location>
</feature>
<dbReference type="RefSeq" id="WP_248668341.1">
    <property type="nucleotide sequence ID" value="NZ_JALPRX010000077.1"/>
</dbReference>
<keyword evidence="1" id="KW-0472">Membrane</keyword>
<sequence>MQLSDRVTGAVLALLGVLAIVFGARLPGVPGQEIGPSVFPMLIGAGLVLCGVLIVLGVGASFEVPEEEPASGSPAAGLPAAVVHRAVPLLRLLVPPALLLFYVLAVDRLGFLPTAALVVLAMAFTLGARARLAVPLALLAPLGVSLVFSKLLLVPLPDGILPLPW</sequence>
<proteinExistence type="predicted"/>
<feature type="transmembrane region" description="Helical" evidence="1">
    <location>
        <begin position="110"/>
        <end position="128"/>
    </location>
</feature>
<dbReference type="AlphaFoldDB" id="A0A9X2BXR9"/>
<keyword evidence="1" id="KW-0812">Transmembrane</keyword>
<dbReference type="Pfam" id="PF07331">
    <property type="entry name" value="TctB"/>
    <property type="match status" value="1"/>
</dbReference>
<name>A0A9X2BXR9_9PROT</name>
<comment type="caution">
    <text evidence="3">The sequence shown here is derived from an EMBL/GenBank/DDBJ whole genome shotgun (WGS) entry which is preliminary data.</text>
</comment>
<feature type="domain" description="DUF1468" evidence="2">
    <location>
        <begin position="7"/>
        <end position="157"/>
    </location>
</feature>
<reference evidence="3" key="1">
    <citation type="submission" date="2022-04" db="EMBL/GenBank/DDBJ databases">
        <title>Roseomonas acroporae sp. nov., isolated from coral Acropora digitifera.</title>
        <authorList>
            <person name="Sun H."/>
        </authorList>
    </citation>
    <scope>NUCLEOTIDE SEQUENCE</scope>
    <source>
        <strain evidence="3">NAR14</strain>
    </source>
</reference>
<evidence type="ECO:0000256" key="1">
    <source>
        <dbReference type="SAM" id="Phobius"/>
    </source>
</evidence>
<accession>A0A9X2BXR9</accession>
<evidence type="ECO:0000313" key="4">
    <source>
        <dbReference type="Proteomes" id="UP001139516"/>
    </source>
</evidence>
<protein>
    <submittedName>
        <fullName evidence="3">Tripartite tricarboxylate transporter TctB family protein</fullName>
    </submittedName>
</protein>
<evidence type="ECO:0000313" key="3">
    <source>
        <dbReference type="EMBL" id="MCK8786224.1"/>
    </source>
</evidence>
<evidence type="ECO:0000259" key="2">
    <source>
        <dbReference type="Pfam" id="PF07331"/>
    </source>
</evidence>
<dbReference type="InterPro" id="IPR009936">
    <property type="entry name" value="DUF1468"/>
</dbReference>
<keyword evidence="4" id="KW-1185">Reference proteome</keyword>
<organism evidence="3 4">
    <name type="scientific">Roseomonas acroporae</name>
    <dbReference type="NCBI Taxonomy" id="2937791"/>
    <lineage>
        <taxon>Bacteria</taxon>
        <taxon>Pseudomonadati</taxon>
        <taxon>Pseudomonadota</taxon>
        <taxon>Alphaproteobacteria</taxon>
        <taxon>Acetobacterales</taxon>
        <taxon>Roseomonadaceae</taxon>
        <taxon>Roseomonas</taxon>
    </lineage>
</organism>
<gene>
    <name evidence="3" type="ORF">M0638_17750</name>
</gene>
<feature type="transmembrane region" description="Helical" evidence="1">
    <location>
        <begin position="135"/>
        <end position="156"/>
    </location>
</feature>
<keyword evidence="1" id="KW-1133">Transmembrane helix</keyword>